<organism evidence="2 3">
    <name type="scientific">Paenibacillus residui</name>
    <dbReference type="NCBI Taxonomy" id="629724"/>
    <lineage>
        <taxon>Bacteria</taxon>
        <taxon>Bacillati</taxon>
        <taxon>Bacillota</taxon>
        <taxon>Bacilli</taxon>
        <taxon>Bacillales</taxon>
        <taxon>Paenibacillaceae</taxon>
        <taxon>Paenibacillus</taxon>
    </lineage>
</organism>
<evidence type="ECO:0008006" key="4">
    <source>
        <dbReference type="Google" id="ProtNLM"/>
    </source>
</evidence>
<accession>A0ABW3D913</accession>
<dbReference type="RefSeq" id="WP_379286388.1">
    <property type="nucleotide sequence ID" value="NZ_JBHTIU010000012.1"/>
</dbReference>
<feature type="transmembrane region" description="Helical" evidence="1">
    <location>
        <begin position="118"/>
        <end position="137"/>
    </location>
</feature>
<evidence type="ECO:0000313" key="2">
    <source>
        <dbReference type="EMBL" id="MFD0868430.1"/>
    </source>
</evidence>
<keyword evidence="3" id="KW-1185">Reference proteome</keyword>
<keyword evidence="1" id="KW-1133">Transmembrane helix</keyword>
<evidence type="ECO:0000256" key="1">
    <source>
        <dbReference type="SAM" id="Phobius"/>
    </source>
</evidence>
<keyword evidence="1" id="KW-0812">Transmembrane</keyword>
<comment type="caution">
    <text evidence="2">The sequence shown here is derived from an EMBL/GenBank/DDBJ whole genome shotgun (WGS) entry which is preliminary data.</text>
</comment>
<protein>
    <recommendedName>
        <fullName evidence="4">DUF2269 family protein</fullName>
    </recommendedName>
</protein>
<feature type="transmembrane region" description="Helical" evidence="1">
    <location>
        <begin position="47"/>
        <end position="69"/>
    </location>
</feature>
<feature type="transmembrane region" description="Helical" evidence="1">
    <location>
        <begin position="75"/>
        <end position="97"/>
    </location>
</feature>
<proteinExistence type="predicted"/>
<reference evidence="3" key="1">
    <citation type="journal article" date="2019" name="Int. J. Syst. Evol. Microbiol.">
        <title>The Global Catalogue of Microorganisms (GCM) 10K type strain sequencing project: providing services to taxonomists for standard genome sequencing and annotation.</title>
        <authorList>
            <consortium name="The Broad Institute Genomics Platform"/>
            <consortium name="The Broad Institute Genome Sequencing Center for Infectious Disease"/>
            <person name="Wu L."/>
            <person name="Ma J."/>
        </authorList>
    </citation>
    <scope>NUCLEOTIDE SEQUENCE [LARGE SCALE GENOMIC DNA]</scope>
    <source>
        <strain evidence="3">CCUG 57263</strain>
    </source>
</reference>
<sequence length="143" mass="16596">MYSLLLYVHILSAVASIGPFLILFPLLPKMRRATQESLSHYVPMFKYAVRLCKHAGHVLVISGALLIWITHWTWLTSWVVMTLVVMFGSLFFIARAFSPTLRKIMEPEADKEALTAKLRLNLILYLILMLLMMWFMVAKPELW</sequence>
<dbReference type="Proteomes" id="UP001597120">
    <property type="component" value="Unassembled WGS sequence"/>
</dbReference>
<name>A0ABW3D913_9BACL</name>
<gene>
    <name evidence="2" type="ORF">ACFQ03_04670</name>
</gene>
<evidence type="ECO:0000313" key="3">
    <source>
        <dbReference type="Proteomes" id="UP001597120"/>
    </source>
</evidence>
<dbReference type="EMBL" id="JBHTIU010000012">
    <property type="protein sequence ID" value="MFD0868430.1"/>
    <property type="molecule type" value="Genomic_DNA"/>
</dbReference>
<keyword evidence="1" id="KW-0472">Membrane</keyword>
<feature type="transmembrane region" description="Helical" evidence="1">
    <location>
        <begin position="6"/>
        <end position="27"/>
    </location>
</feature>